<reference evidence="8" key="2">
    <citation type="journal article" date="2013" name="PLoS Genet.">
        <title>Comparative genome structure, secondary metabolite, and effector coding capacity across Cochliobolus pathogens.</title>
        <authorList>
            <person name="Condon B.J."/>
            <person name="Leng Y."/>
            <person name="Wu D."/>
            <person name="Bushley K.E."/>
            <person name="Ohm R.A."/>
            <person name="Otillar R."/>
            <person name="Martin J."/>
            <person name="Schackwitz W."/>
            <person name="Grimwood J."/>
            <person name="MohdZainudin N."/>
            <person name="Xue C."/>
            <person name="Wang R."/>
            <person name="Manning V.A."/>
            <person name="Dhillon B."/>
            <person name="Tu Z.J."/>
            <person name="Steffenson B.J."/>
            <person name="Salamov A."/>
            <person name="Sun H."/>
            <person name="Lowry S."/>
            <person name="LaButti K."/>
            <person name="Han J."/>
            <person name="Copeland A."/>
            <person name="Lindquist E."/>
            <person name="Barry K."/>
            <person name="Schmutz J."/>
            <person name="Baker S.E."/>
            <person name="Ciuffetti L.M."/>
            <person name="Grigoriev I.V."/>
            <person name="Zhong S."/>
            <person name="Turgeon B.G."/>
        </authorList>
    </citation>
    <scope>NUCLEOTIDE SEQUENCE [LARGE SCALE GENOMIC DNA]</scope>
    <source>
        <strain evidence="8">C5 / ATCC 48332 / race O</strain>
    </source>
</reference>
<dbReference type="GO" id="GO:0003677">
    <property type="term" value="F:DNA binding"/>
    <property type="evidence" value="ECO:0007669"/>
    <property type="project" value="UniProtKB-KW"/>
</dbReference>
<dbReference type="Gene3D" id="4.10.240.10">
    <property type="entry name" value="Zn(2)-C6 fungal-type DNA-binding domain"/>
    <property type="match status" value="1"/>
</dbReference>
<dbReference type="PROSITE" id="PS50048">
    <property type="entry name" value="ZN2_CY6_FUNGAL_2"/>
    <property type="match status" value="1"/>
</dbReference>
<keyword evidence="8" id="KW-1185">Reference proteome</keyword>
<evidence type="ECO:0000256" key="5">
    <source>
        <dbReference type="SAM" id="MobiDB-lite"/>
    </source>
</evidence>
<sequence length="724" mass="81278">MKSPDSPQYLPPQDPHYTYSPAHALDVTQPAPPAQPVQPAPSVRLPYPHDAAFPKLENINEVLQAQQAQQAQQALHANHVLNAPQPQAHAPQSKPNRLRKACDSCSIRKVKCDESGPPCRACVALEIPCTFDRPSRRRGPPNRHAEAIKRRRVAGIDSEGSAPESPTSAAHALAQLQSSQLQPSQPAQLSAEEICALPTLNALIDDFFTYIHPLCPFPHEPSFREAWGRREDLTNPSFLALLASMIATLVASFPRKPRLHLNSQTRHEYPNHLALVDKCRDVCARARGPGYLDRPSLSVYDACTSYFLGLTGAYVFQWRPLRLYMAECLTIIRGLGLHKPELQGYTYLGGVPNAWGSSGPNYDGSREAKVDYITEEIGRRVFWTVFVGVRTIQQLGASFGELVIAPATPSEPLPPLPREVDDVHIFPHEIQPQQDGVVSMLTGFNINVRIYLSYSSLATAEMAFGIDEIFDWDRQQRVLQQSLQRCRQTLQNIPEVLKVRPKIGKDSEVEPQKSYQPPVTEYAGMRDPAIDDYQKPDAPDSRRYEIQKANIYASHLATRSHLVEKYFLQLEKYRRTKAQANLQSSTNAIAAGIDKFVSDTTTDPEALEKIMSEEREQVVKDLLVVLSNIDMVNMEPNGDSFIQKIRSIASTLLDVPKERKGSVAQQHQDYLYKFLDILSKLERVSPEVSDLNGSSFDEESELRLWADLRDHQLRFQEHGGVYGF</sequence>
<feature type="region of interest" description="Disordered" evidence="5">
    <location>
        <begin position="1"/>
        <end position="48"/>
    </location>
</feature>
<dbReference type="Proteomes" id="UP000016936">
    <property type="component" value="Unassembled WGS sequence"/>
</dbReference>
<dbReference type="SMART" id="SM00066">
    <property type="entry name" value="GAL4"/>
    <property type="match status" value="1"/>
</dbReference>
<protein>
    <recommendedName>
        <fullName evidence="6">Zn(2)-C6 fungal-type domain-containing protein</fullName>
    </recommendedName>
</protein>
<feature type="domain" description="Zn(2)-C6 fungal-type" evidence="6">
    <location>
        <begin position="101"/>
        <end position="131"/>
    </location>
</feature>
<evidence type="ECO:0000256" key="1">
    <source>
        <dbReference type="ARBA" id="ARBA00004123"/>
    </source>
</evidence>
<keyword evidence="3" id="KW-0238">DNA-binding</keyword>
<proteinExistence type="predicted"/>
<dbReference type="HOGENOM" id="CLU_008244_0_0_1"/>
<keyword evidence="2" id="KW-0479">Metal-binding</keyword>
<feature type="compositionally biased region" description="Pro residues" evidence="5">
    <location>
        <begin position="30"/>
        <end position="39"/>
    </location>
</feature>
<accession>M2UES2</accession>
<evidence type="ECO:0000313" key="8">
    <source>
        <dbReference type="Proteomes" id="UP000016936"/>
    </source>
</evidence>
<organism evidence="7 8">
    <name type="scientific">Cochliobolus heterostrophus (strain C5 / ATCC 48332 / race O)</name>
    <name type="common">Southern corn leaf blight fungus</name>
    <name type="synonym">Bipolaris maydis</name>
    <dbReference type="NCBI Taxonomy" id="701091"/>
    <lineage>
        <taxon>Eukaryota</taxon>
        <taxon>Fungi</taxon>
        <taxon>Dikarya</taxon>
        <taxon>Ascomycota</taxon>
        <taxon>Pezizomycotina</taxon>
        <taxon>Dothideomycetes</taxon>
        <taxon>Pleosporomycetidae</taxon>
        <taxon>Pleosporales</taxon>
        <taxon>Pleosporineae</taxon>
        <taxon>Pleosporaceae</taxon>
        <taxon>Bipolaris</taxon>
    </lineage>
</organism>
<reference evidence="7 8" key="1">
    <citation type="journal article" date="2012" name="PLoS Pathog.">
        <title>Diverse lifestyles and strategies of plant pathogenesis encoded in the genomes of eighteen Dothideomycetes fungi.</title>
        <authorList>
            <person name="Ohm R.A."/>
            <person name="Feau N."/>
            <person name="Henrissat B."/>
            <person name="Schoch C.L."/>
            <person name="Horwitz B.A."/>
            <person name="Barry K.W."/>
            <person name="Condon B.J."/>
            <person name="Copeland A.C."/>
            <person name="Dhillon B."/>
            <person name="Glaser F."/>
            <person name="Hesse C.N."/>
            <person name="Kosti I."/>
            <person name="LaButti K."/>
            <person name="Lindquist E.A."/>
            <person name="Lucas S."/>
            <person name="Salamov A.A."/>
            <person name="Bradshaw R.E."/>
            <person name="Ciuffetti L."/>
            <person name="Hamelin R.C."/>
            <person name="Kema G.H.J."/>
            <person name="Lawrence C."/>
            <person name="Scott J.A."/>
            <person name="Spatafora J.W."/>
            <person name="Turgeon B.G."/>
            <person name="de Wit P.J.G.M."/>
            <person name="Zhong S."/>
            <person name="Goodwin S.B."/>
            <person name="Grigoriev I.V."/>
        </authorList>
    </citation>
    <scope>NUCLEOTIDE SEQUENCE [LARGE SCALE GENOMIC DNA]</scope>
    <source>
        <strain evidence="8">C5 / ATCC 48332 / race O</strain>
    </source>
</reference>
<dbReference type="GO" id="GO:0005634">
    <property type="term" value="C:nucleus"/>
    <property type="evidence" value="ECO:0007669"/>
    <property type="project" value="UniProtKB-SubCell"/>
</dbReference>
<dbReference type="GO" id="GO:0008270">
    <property type="term" value="F:zinc ion binding"/>
    <property type="evidence" value="ECO:0007669"/>
    <property type="project" value="InterPro"/>
</dbReference>
<evidence type="ECO:0000313" key="7">
    <source>
        <dbReference type="EMBL" id="EMD97034.1"/>
    </source>
</evidence>
<dbReference type="PANTHER" id="PTHR46910:SF3">
    <property type="entry name" value="HALOTOLERANCE PROTEIN 9-RELATED"/>
    <property type="match status" value="1"/>
</dbReference>
<dbReference type="OrthoDB" id="5284003at2759"/>
<dbReference type="OMA" id="QYVPPVW"/>
<dbReference type="PROSITE" id="PS00463">
    <property type="entry name" value="ZN2_CY6_FUNGAL_1"/>
    <property type="match status" value="1"/>
</dbReference>
<evidence type="ECO:0000256" key="4">
    <source>
        <dbReference type="ARBA" id="ARBA00023242"/>
    </source>
</evidence>
<comment type="subcellular location">
    <subcellularLocation>
        <location evidence="1">Nucleus</location>
    </subcellularLocation>
</comment>
<dbReference type="CDD" id="cd00067">
    <property type="entry name" value="GAL4"/>
    <property type="match status" value="1"/>
</dbReference>
<dbReference type="AlphaFoldDB" id="M2UES2"/>
<dbReference type="PANTHER" id="PTHR46910">
    <property type="entry name" value="TRANSCRIPTION FACTOR PDR1"/>
    <property type="match status" value="1"/>
</dbReference>
<dbReference type="EMBL" id="KB445569">
    <property type="protein sequence ID" value="EMD97034.1"/>
    <property type="molecule type" value="Genomic_DNA"/>
</dbReference>
<evidence type="ECO:0000259" key="6">
    <source>
        <dbReference type="PROSITE" id="PS50048"/>
    </source>
</evidence>
<evidence type="ECO:0000256" key="3">
    <source>
        <dbReference type="ARBA" id="ARBA00023125"/>
    </source>
</evidence>
<keyword evidence="4" id="KW-0539">Nucleus</keyword>
<feature type="compositionally biased region" description="Low complexity" evidence="5">
    <location>
        <begin position="168"/>
        <end position="183"/>
    </location>
</feature>
<dbReference type="InterPro" id="IPR036864">
    <property type="entry name" value="Zn2-C6_fun-type_DNA-bd_sf"/>
</dbReference>
<dbReference type="CDD" id="cd12148">
    <property type="entry name" value="fungal_TF_MHR"/>
    <property type="match status" value="1"/>
</dbReference>
<dbReference type="STRING" id="701091.M2UES2"/>
<name>M2UES2_COCH5</name>
<dbReference type="SUPFAM" id="SSF57701">
    <property type="entry name" value="Zn2/Cys6 DNA-binding domain"/>
    <property type="match status" value="1"/>
</dbReference>
<dbReference type="eggNOG" id="ENOG502QT79">
    <property type="taxonomic scope" value="Eukaryota"/>
</dbReference>
<feature type="region of interest" description="Disordered" evidence="5">
    <location>
        <begin position="133"/>
        <end position="183"/>
    </location>
</feature>
<dbReference type="GO" id="GO:0000981">
    <property type="term" value="F:DNA-binding transcription factor activity, RNA polymerase II-specific"/>
    <property type="evidence" value="ECO:0007669"/>
    <property type="project" value="InterPro"/>
</dbReference>
<dbReference type="InterPro" id="IPR050987">
    <property type="entry name" value="AtrR-like"/>
</dbReference>
<gene>
    <name evidence="7" type="ORF">COCHEDRAFT_1220530</name>
</gene>
<dbReference type="Pfam" id="PF00172">
    <property type="entry name" value="Zn_clus"/>
    <property type="match status" value="1"/>
</dbReference>
<evidence type="ECO:0000256" key="2">
    <source>
        <dbReference type="ARBA" id="ARBA00022723"/>
    </source>
</evidence>
<dbReference type="InterPro" id="IPR001138">
    <property type="entry name" value="Zn2Cys6_DnaBD"/>
</dbReference>